<dbReference type="OrthoDB" id="1491239at2"/>
<accession>E4T3Q9</accession>
<organism evidence="2 3">
    <name type="scientific">Paludibacter propionicigenes (strain DSM 17365 / JCM 13257 / WB4)</name>
    <dbReference type="NCBI Taxonomy" id="694427"/>
    <lineage>
        <taxon>Bacteria</taxon>
        <taxon>Pseudomonadati</taxon>
        <taxon>Bacteroidota</taxon>
        <taxon>Bacteroidia</taxon>
        <taxon>Bacteroidales</taxon>
        <taxon>Paludibacteraceae</taxon>
        <taxon>Paludibacter</taxon>
    </lineage>
</organism>
<evidence type="ECO:0000313" key="3">
    <source>
        <dbReference type="Proteomes" id="UP000008718"/>
    </source>
</evidence>
<proteinExistence type="predicted"/>
<feature type="signal peptide" evidence="1">
    <location>
        <begin position="1"/>
        <end position="22"/>
    </location>
</feature>
<dbReference type="Proteomes" id="UP000008718">
    <property type="component" value="Chromosome"/>
</dbReference>
<reference evidence="2 3" key="2">
    <citation type="journal article" date="2011" name="Stand. Genomic Sci.">
        <title>Complete genome sequence of Paludibacter propionicigenes type strain (WB4).</title>
        <authorList>
            <person name="Gronow S."/>
            <person name="Munk C."/>
            <person name="Lapidus A."/>
            <person name="Nolan M."/>
            <person name="Lucas S."/>
            <person name="Hammon N."/>
            <person name="Deshpande S."/>
            <person name="Cheng J.F."/>
            <person name="Tapia R."/>
            <person name="Han C."/>
            <person name="Goodwin L."/>
            <person name="Pitluck S."/>
            <person name="Liolios K."/>
            <person name="Ivanova N."/>
            <person name="Mavromatis K."/>
            <person name="Mikhailova N."/>
            <person name="Pati A."/>
            <person name="Chen A."/>
            <person name="Palaniappan K."/>
            <person name="Land M."/>
            <person name="Hauser L."/>
            <person name="Chang Y.J."/>
            <person name="Jeffries C.D."/>
            <person name="Brambilla E."/>
            <person name="Rohde M."/>
            <person name="Goker M."/>
            <person name="Detter J.C."/>
            <person name="Woyke T."/>
            <person name="Bristow J."/>
            <person name="Eisen J.A."/>
            <person name="Markowitz V."/>
            <person name="Hugenholtz P."/>
            <person name="Kyrpides N.C."/>
            <person name="Klenk H.P."/>
        </authorList>
    </citation>
    <scope>NUCLEOTIDE SEQUENCE [LARGE SCALE GENOMIC DNA]</scope>
    <source>
        <strain evidence="3">DSM 17365 / JCM 13257 / WB4</strain>
    </source>
</reference>
<dbReference type="eggNOG" id="COG2067">
    <property type="taxonomic scope" value="Bacteria"/>
</dbReference>
<sequence>MYKNKLFLLVFSLLVLTQFSVAQNNTNSPYTRFGYGNISDTNNGEQRGMGGVSIGSRSSSSINVVNPASYSVVDSMTFMFDVGTSALVSKFSEAGKKVSKMNANIEYITMQFPLAKWLGFSGGLLPYSFSGYDMSNKDTLLINSQVNGHDSIGATRTFIGNGGFSQVYMGLSAKINKHLSLGVNAYYMFGKVNNFRDLSFNSTTTNTLLSGDYISTTQTNVIRANNFRFRFGAQYNTTVNKNHDFTLGVIFEPKKAMNGDFIQTTYSAGDTTITNVSGFELPTVFGVGLSYTFKQRLTIGVDYSMQEWKKSKFFGKTDSLVNRSKLAVGIEYQKNPIGRYFSDRIRYRAGFNVSDSYYKIQGVSQPKNYGVSCGIGLPVINVFNNTISMLNASFEYGKIGSTSTLKENYYKFTFNVVFNEHWFMKRKL</sequence>
<dbReference type="AlphaFoldDB" id="E4T3Q9"/>
<keyword evidence="1" id="KW-0732">Signal</keyword>
<gene>
    <name evidence="2" type="ordered locus">Palpr_1206</name>
</gene>
<reference key="1">
    <citation type="submission" date="2010-11" db="EMBL/GenBank/DDBJ databases">
        <title>The complete genome of Paludibacter propionicigenes DSM 17365.</title>
        <authorList>
            <consortium name="US DOE Joint Genome Institute (JGI-PGF)"/>
            <person name="Lucas S."/>
            <person name="Copeland A."/>
            <person name="Lapidus A."/>
            <person name="Bruce D."/>
            <person name="Goodwin L."/>
            <person name="Pitluck S."/>
            <person name="Kyrpides N."/>
            <person name="Mavromatis K."/>
            <person name="Ivanova N."/>
            <person name="Munk A.C."/>
            <person name="Brettin T."/>
            <person name="Detter J.C."/>
            <person name="Han C."/>
            <person name="Tapia R."/>
            <person name="Land M."/>
            <person name="Hauser L."/>
            <person name="Markowitz V."/>
            <person name="Cheng J.-F."/>
            <person name="Hugenholtz P."/>
            <person name="Woyke T."/>
            <person name="Wu D."/>
            <person name="Gronow S."/>
            <person name="Wellnitz S."/>
            <person name="Brambilla E."/>
            <person name="Klenk H.-P."/>
            <person name="Eisen J.A."/>
        </authorList>
    </citation>
    <scope>NUCLEOTIDE SEQUENCE</scope>
    <source>
        <strain>WB4</strain>
    </source>
</reference>
<evidence type="ECO:0000313" key="2">
    <source>
        <dbReference type="EMBL" id="ADQ79353.1"/>
    </source>
</evidence>
<dbReference type="HOGENOM" id="CLU_047829_1_0_10"/>
<keyword evidence="3" id="KW-1185">Reference proteome</keyword>
<dbReference type="KEGG" id="ppn:Palpr_1206"/>
<dbReference type="EMBL" id="CP002345">
    <property type="protein sequence ID" value="ADQ79353.1"/>
    <property type="molecule type" value="Genomic_DNA"/>
</dbReference>
<dbReference type="SUPFAM" id="SSF56935">
    <property type="entry name" value="Porins"/>
    <property type="match status" value="1"/>
</dbReference>
<evidence type="ECO:0000256" key="1">
    <source>
        <dbReference type="SAM" id="SignalP"/>
    </source>
</evidence>
<name>E4T3Q9_PALPW</name>
<feature type="chain" id="PRO_5003187578" evidence="1">
    <location>
        <begin position="23"/>
        <end position="428"/>
    </location>
</feature>
<dbReference type="Gene3D" id="2.40.160.60">
    <property type="entry name" value="Outer membrane protein transport protein (OMPP1/FadL/TodX)"/>
    <property type="match status" value="1"/>
</dbReference>
<dbReference type="STRING" id="694427.Palpr_1206"/>
<dbReference type="RefSeq" id="WP_013444722.1">
    <property type="nucleotide sequence ID" value="NC_014734.1"/>
</dbReference>
<protein>
    <submittedName>
        <fullName evidence="2">Putative outer membrane protein</fullName>
    </submittedName>
</protein>